<evidence type="ECO:0000256" key="3">
    <source>
        <dbReference type="SAM" id="MobiDB-lite"/>
    </source>
</evidence>
<protein>
    <submittedName>
        <fullName evidence="6">Docking protein 1</fullName>
    </submittedName>
</protein>
<dbReference type="PROSITE" id="PS50003">
    <property type="entry name" value="PH_DOMAIN"/>
    <property type="match status" value="1"/>
</dbReference>
<dbReference type="InterPro" id="IPR011993">
    <property type="entry name" value="PH-like_dom_sf"/>
</dbReference>
<evidence type="ECO:0000313" key="6">
    <source>
        <dbReference type="EMBL" id="TNN85258.1"/>
    </source>
</evidence>
<sequence length="708" mass="75000">MRFYGWGQEVREEGSCHRRYRGNKALKSESSSSHISSFERKGGPGAFEGMDTHVKEGQLYVQHQKFGKKWKKNWFVLYPASQNGIARLEFFDSPSGGVGVAGGGSASGSNEKSRKLDKKIIRLSECISILPALTESCPKENMAAFCVETNDKTHVFAAEKNAAKDWMDTMCDITFQQGGGGSSSSTATDSDGGAPDLQMAENLIYCSREEVNEFWLSVQRTEASERCGLTGGYWLKAENDTLTLKEPKTKRNVLVWPYKLLRRYGRDRGMFSFEAGRRCDSGPGNFTFETKQGNEIFSLVDQAIQSQKVLAEERHLSCPTVLDPECPASLQHGDSSSGGSCSSREADGDSGGSKPGSADGVLGKREGGDGGGGGGGGGGRGAAGGIKGRSLPDPPAMLGGLGGGVAPPKTPRGQTAAKALASAEEHASLYSEPADSVRLPPYGFDRLYSDPVDSLKGQGQTGSPSPAPVPTPRLRPVGDESSAGGAQGDHRLVGGDHRMPPDLYSHLYDRISLELIHKASELSLSGTGGRGRGADGNRRPSGGPAEGSPSPPATRQEHIYDEPEGCAKGGVSSGMSIYDEARLEPYGGGRRQEDQSGAEGNYSSPAHSHSPPQPPAPRWPKPIAGVKPGRVAFGRKEPLPPPPPGKHGGPGSNVNNNNNNIWGGGDAGRELYSKVSKLKPPSANAWNNQQQPAALRSPDIIYDNLGDV</sequence>
<feature type="compositionally biased region" description="Low complexity" evidence="3">
    <location>
        <begin position="680"/>
        <end position="694"/>
    </location>
</feature>
<dbReference type="GO" id="GO:0007169">
    <property type="term" value="P:cell surface receptor protein tyrosine kinase signaling pathway"/>
    <property type="evidence" value="ECO:0007669"/>
    <property type="project" value="TreeGrafter"/>
</dbReference>
<reference evidence="6 7" key="1">
    <citation type="submission" date="2019-03" db="EMBL/GenBank/DDBJ databases">
        <title>First draft genome of Liparis tanakae, snailfish: a comprehensive survey of snailfish specific genes.</title>
        <authorList>
            <person name="Kim W."/>
            <person name="Song I."/>
            <person name="Jeong J.-H."/>
            <person name="Kim D."/>
            <person name="Kim S."/>
            <person name="Ryu S."/>
            <person name="Song J.Y."/>
            <person name="Lee S.K."/>
        </authorList>
    </citation>
    <scope>NUCLEOTIDE SEQUENCE [LARGE SCALE GENOMIC DNA]</scope>
    <source>
        <tissue evidence="6">Muscle</tissue>
    </source>
</reference>
<accession>A0A4Z2J6H9</accession>
<feature type="region of interest" description="Disordered" evidence="3">
    <location>
        <begin position="329"/>
        <end position="420"/>
    </location>
</feature>
<name>A0A4Z2J6H9_9TELE</name>
<feature type="compositionally biased region" description="Low complexity" evidence="3">
    <location>
        <begin position="539"/>
        <end position="548"/>
    </location>
</feature>
<feature type="compositionally biased region" description="Low complexity" evidence="3">
    <location>
        <begin position="333"/>
        <end position="343"/>
    </location>
</feature>
<dbReference type="GO" id="GO:0007265">
    <property type="term" value="P:Ras protein signal transduction"/>
    <property type="evidence" value="ECO:0007669"/>
    <property type="project" value="TreeGrafter"/>
</dbReference>
<dbReference type="GO" id="GO:0005737">
    <property type="term" value="C:cytoplasm"/>
    <property type="evidence" value="ECO:0007669"/>
    <property type="project" value="TreeGrafter"/>
</dbReference>
<dbReference type="OrthoDB" id="6243387at2759"/>
<gene>
    <name evidence="6" type="primary">DOK1_1</name>
    <name evidence="6" type="ORF">EYF80_004608</name>
</gene>
<feature type="domain" description="PH" evidence="4">
    <location>
        <begin position="52"/>
        <end position="175"/>
    </location>
</feature>
<dbReference type="Pfam" id="PF00169">
    <property type="entry name" value="PH"/>
    <property type="match status" value="1"/>
</dbReference>
<dbReference type="CDD" id="cd01203">
    <property type="entry name" value="PTB_DOK1_DOK2_DOK3"/>
    <property type="match status" value="1"/>
</dbReference>
<comment type="caution">
    <text evidence="6">The sequence shown here is derived from an EMBL/GenBank/DDBJ whole genome shotgun (WGS) entry which is preliminary data.</text>
</comment>
<dbReference type="InterPro" id="IPR037751">
    <property type="entry name" value="Dok1/2/3_PTB"/>
</dbReference>
<evidence type="ECO:0000259" key="4">
    <source>
        <dbReference type="PROSITE" id="PS50003"/>
    </source>
</evidence>
<feature type="compositionally biased region" description="Basic and acidic residues" evidence="3">
    <location>
        <begin position="488"/>
        <end position="500"/>
    </location>
</feature>
<dbReference type="Gene3D" id="2.30.29.30">
    <property type="entry name" value="Pleckstrin-homology domain (PH domain)/Phosphotyrosine-binding domain (PTB)"/>
    <property type="match status" value="2"/>
</dbReference>
<dbReference type="PANTHER" id="PTHR21258:SF46">
    <property type="entry name" value="DOCKING PROTEIN 1"/>
    <property type="match status" value="1"/>
</dbReference>
<evidence type="ECO:0000256" key="1">
    <source>
        <dbReference type="ARBA" id="ARBA00010955"/>
    </source>
</evidence>
<dbReference type="InterPro" id="IPR001849">
    <property type="entry name" value="PH_domain"/>
</dbReference>
<feature type="compositionally biased region" description="Pro residues" evidence="3">
    <location>
        <begin position="611"/>
        <end position="620"/>
    </location>
</feature>
<organism evidence="6 7">
    <name type="scientific">Liparis tanakae</name>
    <name type="common">Tanaka's snailfish</name>
    <dbReference type="NCBI Taxonomy" id="230148"/>
    <lineage>
        <taxon>Eukaryota</taxon>
        <taxon>Metazoa</taxon>
        <taxon>Chordata</taxon>
        <taxon>Craniata</taxon>
        <taxon>Vertebrata</taxon>
        <taxon>Euteleostomi</taxon>
        <taxon>Actinopterygii</taxon>
        <taxon>Neopterygii</taxon>
        <taxon>Teleostei</taxon>
        <taxon>Neoteleostei</taxon>
        <taxon>Acanthomorphata</taxon>
        <taxon>Eupercaria</taxon>
        <taxon>Perciformes</taxon>
        <taxon>Cottioidei</taxon>
        <taxon>Cottales</taxon>
        <taxon>Liparidae</taxon>
        <taxon>Liparis</taxon>
    </lineage>
</organism>
<dbReference type="SMART" id="SM01244">
    <property type="entry name" value="IRS"/>
    <property type="match status" value="1"/>
</dbReference>
<evidence type="ECO:0000259" key="5">
    <source>
        <dbReference type="PROSITE" id="PS51064"/>
    </source>
</evidence>
<keyword evidence="2" id="KW-0597">Phosphoprotein</keyword>
<dbReference type="AlphaFoldDB" id="A0A4Z2J6H9"/>
<dbReference type="PANTHER" id="PTHR21258">
    <property type="entry name" value="DOCKING PROTEIN RELATED"/>
    <property type="match status" value="1"/>
</dbReference>
<dbReference type="SMART" id="SM00310">
    <property type="entry name" value="PTBI"/>
    <property type="match status" value="1"/>
</dbReference>
<keyword evidence="7" id="KW-1185">Reference proteome</keyword>
<dbReference type="Pfam" id="PF02174">
    <property type="entry name" value="IRS"/>
    <property type="match status" value="1"/>
</dbReference>
<feature type="domain" description="IRS-type PTB" evidence="5">
    <location>
        <begin position="210"/>
        <end position="314"/>
    </location>
</feature>
<dbReference type="InterPro" id="IPR002404">
    <property type="entry name" value="IRS_PTB"/>
</dbReference>
<comment type="similarity">
    <text evidence="1">Belongs to the DOK family. Type A subfamily.</text>
</comment>
<feature type="region of interest" description="Disordered" evidence="3">
    <location>
        <begin position="448"/>
        <end position="503"/>
    </location>
</feature>
<dbReference type="GO" id="GO:0043410">
    <property type="term" value="P:positive regulation of MAPK cascade"/>
    <property type="evidence" value="ECO:0007669"/>
    <property type="project" value="TreeGrafter"/>
</dbReference>
<feature type="region of interest" description="Disordered" evidence="3">
    <location>
        <begin position="520"/>
        <end position="708"/>
    </location>
</feature>
<evidence type="ECO:0000256" key="2">
    <source>
        <dbReference type="ARBA" id="ARBA00022553"/>
    </source>
</evidence>
<dbReference type="InterPro" id="IPR050996">
    <property type="entry name" value="Docking_Protein_DOK"/>
</dbReference>
<dbReference type="SMART" id="SM00233">
    <property type="entry name" value="PH"/>
    <property type="match status" value="1"/>
</dbReference>
<feature type="compositionally biased region" description="Gly residues" evidence="3">
    <location>
        <begin position="369"/>
        <end position="387"/>
    </location>
</feature>
<dbReference type="EMBL" id="SRLO01000022">
    <property type="protein sequence ID" value="TNN85258.1"/>
    <property type="molecule type" value="Genomic_DNA"/>
</dbReference>
<proteinExistence type="inferred from homology"/>
<dbReference type="PROSITE" id="PS51064">
    <property type="entry name" value="IRS_PTB"/>
    <property type="match status" value="1"/>
</dbReference>
<dbReference type="SUPFAM" id="SSF50729">
    <property type="entry name" value="PH domain-like"/>
    <property type="match status" value="2"/>
</dbReference>
<evidence type="ECO:0000313" key="7">
    <source>
        <dbReference type="Proteomes" id="UP000314294"/>
    </source>
</evidence>
<feature type="compositionally biased region" description="Low complexity" evidence="3">
    <location>
        <begin position="652"/>
        <end position="661"/>
    </location>
</feature>
<dbReference type="Proteomes" id="UP000314294">
    <property type="component" value="Unassembled WGS sequence"/>
</dbReference>